<sequence>MIFDSKVWINDHAYIFEQENVLEIIRIFPSRAVFLTSLYLDYLIGGMNPSQFRISGAICLAMASTLLVVLSLLLFQLRSETKGITWKEIAVSLLIGLLFLVHPLQIYTVLYIWQRSGLMTCMFYFAALSLYLATRMGKISPRILGYSGVSLCFALGMLTKETMATLPVVLLLAEFALFRLDVKSLFKRALGIALICLPAVSAYLCCTFLLHSTGSVVPQDLAERYLADFNGSGVTVYELLLTEGRIIWFYVAMVVAPYVTGIHFMRAVEFSQSLWIPPTTALAWSAILFFLGYSIWSIRKAPFVSFCILFAIVNLIPESTLPMWMFFGYRPILAMFGIFFLFGMGLIAVLSRVESRFSKATLESIAALFSLALVCLFAAQTWIQADKWNPFAVWKAAYSELPSETGSADKKSYAMILLHYGDSLIRSGDFQEAEEVLQRGVRLSPNTAALYTNLGIVSAARGDVSESVRLYRKAIELDQRRSESHLNLGAALLELKDPEGAANAFRKAVELNPGSAKAHANLGIAALMLGNTGEARQHLSLAVQKDPSLALAHSRLGRAHELSGDLASAAKSYARALALHGNLTEAHYNFARIAAKTGQYDLAEQHYETTLKLNPRFPAAYYELGQVFMLCSEFCKAVECFQKCLQIQPDFTPAKDRLESARKSCRENK</sequence>
<proteinExistence type="predicted"/>
<dbReference type="PANTHER" id="PTHR44216:SF3">
    <property type="entry name" value="PROTEIN O-MANNOSYL-TRANSFERASE TMTC2"/>
    <property type="match status" value="1"/>
</dbReference>
<keyword evidence="2" id="KW-0812">Transmembrane</keyword>
<dbReference type="SMART" id="SM00028">
    <property type="entry name" value="TPR"/>
    <property type="match status" value="7"/>
</dbReference>
<protein>
    <submittedName>
        <fullName evidence="3">Tfp pilus assembly protein PilF</fullName>
    </submittedName>
</protein>
<feature type="transmembrane region" description="Helical" evidence="2">
    <location>
        <begin position="139"/>
        <end position="158"/>
    </location>
</feature>
<dbReference type="InterPro" id="IPR052384">
    <property type="entry name" value="TMTC_O-mannosyltransferase"/>
</dbReference>
<feature type="transmembrane region" description="Helical" evidence="2">
    <location>
        <begin position="274"/>
        <end position="296"/>
    </location>
</feature>
<dbReference type="PROSITE" id="PS50005">
    <property type="entry name" value="TPR"/>
    <property type="match status" value="5"/>
</dbReference>
<feature type="repeat" description="TPR" evidence="1">
    <location>
        <begin position="618"/>
        <end position="651"/>
    </location>
</feature>
<feature type="transmembrane region" description="Helical" evidence="2">
    <location>
        <begin position="89"/>
        <end position="106"/>
    </location>
</feature>
<dbReference type="eggNOG" id="COG0457">
    <property type="taxonomic scope" value="Bacteria"/>
</dbReference>
<dbReference type="SUPFAM" id="SSF48452">
    <property type="entry name" value="TPR-like"/>
    <property type="match status" value="2"/>
</dbReference>
<name>I4C551_DESTA</name>
<dbReference type="KEGG" id="dti:Desti_1988"/>
<gene>
    <name evidence="3" type="ordered locus">Desti_1988</name>
</gene>
<dbReference type="GO" id="GO:0000030">
    <property type="term" value="F:mannosyltransferase activity"/>
    <property type="evidence" value="ECO:0007669"/>
    <property type="project" value="TreeGrafter"/>
</dbReference>
<feature type="transmembrane region" description="Helical" evidence="2">
    <location>
        <begin position="247"/>
        <end position="268"/>
    </location>
</feature>
<evidence type="ECO:0000256" key="1">
    <source>
        <dbReference type="PROSITE-ProRule" id="PRU00339"/>
    </source>
</evidence>
<dbReference type="InterPro" id="IPR019734">
    <property type="entry name" value="TPR_rpt"/>
</dbReference>
<feature type="transmembrane region" description="Helical" evidence="2">
    <location>
        <begin position="54"/>
        <end position="77"/>
    </location>
</feature>
<dbReference type="PANTHER" id="PTHR44216">
    <property type="entry name" value="PROTEIN O-MANNOSYL-TRANSFERASE TMTC2"/>
    <property type="match status" value="1"/>
</dbReference>
<feature type="transmembrane region" description="Helical" evidence="2">
    <location>
        <begin position="189"/>
        <end position="210"/>
    </location>
</feature>
<keyword evidence="2" id="KW-0472">Membrane</keyword>
<dbReference type="PROSITE" id="PS50293">
    <property type="entry name" value="TPR_REGION"/>
    <property type="match status" value="1"/>
</dbReference>
<dbReference type="STRING" id="706587.Desti_1988"/>
<organism evidence="3 4">
    <name type="scientific">Desulfomonile tiedjei (strain ATCC 49306 / DSM 6799 / DCB-1)</name>
    <dbReference type="NCBI Taxonomy" id="706587"/>
    <lineage>
        <taxon>Bacteria</taxon>
        <taxon>Pseudomonadati</taxon>
        <taxon>Thermodesulfobacteriota</taxon>
        <taxon>Desulfomonilia</taxon>
        <taxon>Desulfomonilales</taxon>
        <taxon>Desulfomonilaceae</taxon>
        <taxon>Desulfomonile</taxon>
    </lineage>
</organism>
<feature type="transmembrane region" description="Helical" evidence="2">
    <location>
        <begin position="112"/>
        <end position="132"/>
    </location>
</feature>
<evidence type="ECO:0000256" key="2">
    <source>
        <dbReference type="SAM" id="Phobius"/>
    </source>
</evidence>
<dbReference type="Pfam" id="PF13176">
    <property type="entry name" value="TPR_7"/>
    <property type="match status" value="1"/>
</dbReference>
<feature type="repeat" description="TPR" evidence="1">
    <location>
        <begin position="482"/>
        <end position="515"/>
    </location>
</feature>
<dbReference type="Pfam" id="PF13414">
    <property type="entry name" value="TPR_11"/>
    <property type="match status" value="1"/>
</dbReference>
<dbReference type="GO" id="GO:0035269">
    <property type="term" value="P:protein O-linked glycosylation via mannose"/>
    <property type="evidence" value="ECO:0007669"/>
    <property type="project" value="TreeGrafter"/>
</dbReference>
<evidence type="ECO:0000313" key="3">
    <source>
        <dbReference type="EMBL" id="AFM24692.1"/>
    </source>
</evidence>
<keyword evidence="1" id="KW-0802">TPR repeat</keyword>
<evidence type="ECO:0000313" key="4">
    <source>
        <dbReference type="Proteomes" id="UP000006055"/>
    </source>
</evidence>
<feature type="repeat" description="TPR" evidence="1">
    <location>
        <begin position="448"/>
        <end position="481"/>
    </location>
</feature>
<dbReference type="EMBL" id="CP003360">
    <property type="protein sequence ID" value="AFM24692.1"/>
    <property type="molecule type" value="Genomic_DNA"/>
</dbReference>
<dbReference type="Gene3D" id="1.25.40.10">
    <property type="entry name" value="Tetratricopeptide repeat domain"/>
    <property type="match status" value="2"/>
</dbReference>
<feature type="repeat" description="TPR" evidence="1">
    <location>
        <begin position="584"/>
        <end position="617"/>
    </location>
</feature>
<dbReference type="HOGENOM" id="CLU_011615_5_1_7"/>
<dbReference type="Proteomes" id="UP000006055">
    <property type="component" value="Chromosome"/>
</dbReference>
<dbReference type="AlphaFoldDB" id="I4C551"/>
<dbReference type="PATRIC" id="fig|706587.4.peg.2283"/>
<keyword evidence="4" id="KW-1185">Reference proteome</keyword>
<feature type="repeat" description="TPR" evidence="1">
    <location>
        <begin position="414"/>
        <end position="447"/>
    </location>
</feature>
<feature type="transmembrane region" description="Helical" evidence="2">
    <location>
        <begin position="365"/>
        <end position="383"/>
    </location>
</feature>
<accession>I4C551</accession>
<keyword evidence="2" id="KW-1133">Transmembrane helix</keyword>
<dbReference type="Pfam" id="PF13432">
    <property type="entry name" value="TPR_16"/>
    <property type="match status" value="2"/>
</dbReference>
<feature type="transmembrane region" description="Helical" evidence="2">
    <location>
        <begin position="303"/>
        <end position="326"/>
    </location>
</feature>
<dbReference type="InterPro" id="IPR011990">
    <property type="entry name" value="TPR-like_helical_dom_sf"/>
</dbReference>
<feature type="transmembrane region" description="Helical" evidence="2">
    <location>
        <begin position="332"/>
        <end position="353"/>
    </location>
</feature>
<reference evidence="4" key="1">
    <citation type="submission" date="2012-06" db="EMBL/GenBank/DDBJ databases">
        <title>Complete sequence of chromosome of Desulfomonile tiedjei DSM 6799.</title>
        <authorList>
            <person name="Lucas S."/>
            <person name="Copeland A."/>
            <person name="Lapidus A."/>
            <person name="Glavina del Rio T."/>
            <person name="Dalin E."/>
            <person name="Tice H."/>
            <person name="Bruce D."/>
            <person name="Goodwin L."/>
            <person name="Pitluck S."/>
            <person name="Peters L."/>
            <person name="Ovchinnikova G."/>
            <person name="Zeytun A."/>
            <person name="Lu M."/>
            <person name="Kyrpides N."/>
            <person name="Mavromatis K."/>
            <person name="Ivanova N."/>
            <person name="Brettin T."/>
            <person name="Detter J.C."/>
            <person name="Han C."/>
            <person name="Larimer F."/>
            <person name="Land M."/>
            <person name="Hauser L."/>
            <person name="Markowitz V."/>
            <person name="Cheng J.-F."/>
            <person name="Hugenholtz P."/>
            <person name="Woyke T."/>
            <person name="Wu D."/>
            <person name="Spring S."/>
            <person name="Schroeder M."/>
            <person name="Brambilla E."/>
            <person name="Klenk H.-P."/>
            <person name="Eisen J.A."/>
        </authorList>
    </citation>
    <scope>NUCLEOTIDE SEQUENCE [LARGE SCALE GENOMIC DNA]</scope>
    <source>
        <strain evidence="4">ATCC 49306 / DSM 6799 / DCB-1</strain>
    </source>
</reference>